<name>A0A9W4WBE0_9PEZI</name>
<feature type="region of interest" description="Disordered" evidence="1">
    <location>
        <begin position="397"/>
        <end position="423"/>
    </location>
</feature>
<feature type="compositionally biased region" description="Basic residues" evidence="1">
    <location>
        <begin position="178"/>
        <end position="187"/>
    </location>
</feature>
<dbReference type="PANTHER" id="PTHR37784:SF2">
    <property type="entry name" value="HIGH-OSMOLARITY-INDUCED TRANSCRIPTION PROTEIN 1"/>
    <property type="match status" value="1"/>
</dbReference>
<feature type="compositionally biased region" description="Basic and acidic residues" evidence="1">
    <location>
        <begin position="356"/>
        <end position="366"/>
    </location>
</feature>
<dbReference type="GO" id="GO:0060963">
    <property type="term" value="P:positive regulation of ribosomal protein gene transcription by RNA polymerase II"/>
    <property type="evidence" value="ECO:0007669"/>
    <property type="project" value="TreeGrafter"/>
</dbReference>
<proteinExistence type="predicted"/>
<evidence type="ECO:0000313" key="3">
    <source>
        <dbReference type="EMBL" id="CAI0649902.1"/>
    </source>
</evidence>
<feature type="region of interest" description="Disordered" evidence="1">
    <location>
        <begin position="338"/>
        <end position="382"/>
    </location>
</feature>
<feature type="region of interest" description="Disordered" evidence="1">
    <location>
        <begin position="1"/>
        <end position="43"/>
    </location>
</feature>
<dbReference type="GO" id="GO:0000978">
    <property type="term" value="F:RNA polymerase II cis-regulatory region sequence-specific DNA binding"/>
    <property type="evidence" value="ECO:0007669"/>
    <property type="project" value="TreeGrafter"/>
</dbReference>
<gene>
    <name evidence="3" type="ORF">CGXH109_LOCUS90579</name>
</gene>
<feature type="compositionally biased region" description="Pro residues" evidence="1">
    <location>
        <begin position="28"/>
        <end position="41"/>
    </location>
</feature>
<dbReference type="PANTHER" id="PTHR37784">
    <property type="entry name" value="PROTEIN MSN1"/>
    <property type="match status" value="1"/>
</dbReference>
<dbReference type="InterPro" id="IPR022210">
    <property type="entry name" value="TF_GCR1-like"/>
</dbReference>
<evidence type="ECO:0000259" key="2">
    <source>
        <dbReference type="Pfam" id="PF12550"/>
    </source>
</evidence>
<protein>
    <recommendedName>
        <fullName evidence="2">Transcription activator GCR1-like domain-containing protein</fullName>
    </recommendedName>
</protein>
<feature type="compositionally biased region" description="Polar residues" evidence="1">
    <location>
        <begin position="403"/>
        <end position="413"/>
    </location>
</feature>
<accession>A0A9W4WBE0</accession>
<dbReference type="InterPro" id="IPR052146">
    <property type="entry name" value="HOT1"/>
</dbReference>
<organism evidence="3 4">
    <name type="scientific">Colletotrichum noveboracense</name>
    <dbReference type="NCBI Taxonomy" id="2664923"/>
    <lineage>
        <taxon>Eukaryota</taxon>
        <taxon>Fungi</taxon>
        <taxon>Dikarya</taxon>
        <taxon>Ascomycota</taxon>
        <taxon>Pezizomycotina</taxon>
        <taxon>Sordariomycetes</taxon>
        <taxon>Hypocreomycetidae</taxon>
        <taxon>Glomerellales</taxon>
        <taxon>Glomerellaceae</taxon>
        <taxon>Colletotrichum</taxon>
        <taxon>Colletotrichum gloeosporioides species complex</taxon>
    </lineage>
</organism>
<dbReference type="Proteomes" id="UP001152533">
    <property type="component" value="Unassembled WGS sequence"/>
</dbReference>
<evidence type="ECO:0000256" key="1">
    <source>
        <dbReference type="SAM" id="MobiDB-lite"/>
    </source>
</evidence>
<dbReference type="EMBL" id="CAMGZC010000771">
    <property type="protein sequence ID" value="CAI0649902.1"/>
    <property type="molecule type" value="Genomic_DNA"/>
</dbReference>
<comment type="caution">
    <text evidence="3">The sequence shown here is derived from an EMBL/GenBank/DDBJ whole genome shotgun (WGS) entry which is preliminary data.</text>
</comment>
<feature type="domain" description="Transcription activator GCR1-like" evidence="2">
    <location>
        <begin position="246"/>
        <end position="321"/>
    </location>
</feature>
<reference evidence="3" key="1">
    <citation type="submission" date="2022-08" db="EMBL/GenBank/DDBJ databases">
        <authorList>
            <person name="Giroux E."/>
            <person name="Giroux E."/>
        </authorList>
    </citation>
    <scope>NUCLEOTIDE SEQUENCE</scope>
    <source>
        <strain evidence="3">H1091258</strain>
    </source>
</reference>
<feature type="compositionally biased region" description="Basic residues" evidence="1">
    <location>
        <begin position="342"/>
        <end position="352"/>
    </location>
</feature>
<feature type="region of interest" description="Disordered" evidence="1">
    <location>
        <begin position="157"/>
        <end position="228"/>
    </location>
</feature>
<dbReference type="AlphaFoldDB" id="A0A9W4WBE0"/>
<evidence type="ECO:0000313" key="4">
    <source>
        <dbReference type="Proteomes" id="UP001152533"/>
    </source>
</evidence>
<dbReference type="GO" id="GO:0000981">
    <property type="term" value="F:DNA-binding transcription factor activity, RNA polymerase II-specific"/>
    <property type="evidence" value="ECO:0007669"/>
    <property type="project" value="TreeGrafter"/>
</dbReference>
<feature type="compositionally biased region" description="Acidic residues" evidence="1">
    <location>
        <begin position="414"/>
        <end position="423"/>
    </location>
</feature>
<sequence length="423" mass="47672">METAGRVRLVDYSDSDSDDDIHNNEGIAPPPHAQGDAPPPETENELAKIVIELQKKYIREYEEIQRRQEEWREEIRKWQVGFEGKWELQRRLLVDVIPKVTGLRIGEILSREGILSAAYATSEAQIPMSPIATPAATVPTAPGWGQGPARAEVTVTESEASIDEGPEPMVTSVSTQPHRTRSTGKKAPRAEIPSSLRRLNQAARKTGSSADSRQQHAVEPPTPYDDPKYCSPLTITDECGNQKPLFKFQPTPDTVEELWAEYRHGLRGQPPVEQLEVKYRAKWRNDTYGRSWFTRRKPFWDKMKQMLADGKTEDEALEVMRALSKGSVPGLMGRLCEERAGKGLRPRKRKTSHSLSETERTRRGSEADAGSVAEETDDDVEVGRLDPVVLRKRIKMLKVGELSDNSETRTNSGCDDDYEPWED</sequence>
<keyword evidence="4" id="KW-1185">Reference proteome</keyword>
<dbReference type="Pfam" id="PF12550">
    <property type="entry name" value="GCR1_C"/>
    <property type="match status" value="1"/>
</dbReference>